<dbReference type="PANTHER" id="PTHR23090:SF9">
    <property type="entry name" value="GLUTAMINE-DEPENDENT NAD(+) SYNTHETASE"/>
    <property type="match status" value="1"/>
</dbReference>
<evidence type="ECO:0000256" key="1">
    <source>
        <dbReference type="ARBA" id="ARBA00022598"/>
    </source>
</evidence>
<keyword evidence="5" id="KW-1185">Reference proteome</keyword>
<organism evidence="4 5">
    <name type="scientific">Smittium culicis</name>
    <dbReference type="NCBI Taxonomy" id="133412"/>
    <lineage>
        <taxon>Eukaryota</taxon>
        <taxon>Fungi</taxon>
        <taxon>Fungi incertae sedis</taxon>
        <taxon>Zoopagomycota</taxon>
        <taxon>Kickxellomycotina</taxon>
        <taxon>Harpellomycetes</taxon>
        <taxon>Harpellales</taxon>
        <taxon>Legeriomycetaceae</taxon>
        <taxon>Smittium</taxon>
    </lineage>
</organism>
<dbReference type="GO" id="GO:0009435">
    <property type="term" value="P:NAD+ biosynthetic process"/>
    <property type="evidence" value="ECO:0007669"/>
    <property type="project" value="InterPro"/>
</dbReference>
<gene>
    <name evidence="4" type="ORF">AYI70_g11774</name>
</gene>
<dbReference type="STRING" id="133412.A0A1R1X0E1"/>
<dbReference type="InterPro" id="IPR003694">
    <property type="entry name" value="NAD_synthase"/>
</dbReference>
<dbReference type="OrthoDB" id="5583264at2759"/>
<sequence>MNLSTIATCSLNQWALDFTGNYNRIKASILEAKRKNAQIRVGSELEIPRHCKPFMGSSSETNCRQRFIWNPYLYWNVIYILLLP</sequence>
<dbReference type="EMBL" id="LSSN01005887">
    <property type="protein sequence ID" value="OMJ08084.1"/>
    <property type="molecule type" value="Genomic_DNA"/>
</dbReference>
<protein>
    <recommendedName>
        <fullName evidence="2">NAD(+) synthase [glutamine-hydrolyzing]</fullName>
    </recommendedName>
</protein>
<dbReference type="AlphaFoldDB" id="A0A1R1X0E1"/>
<reference evidence="4 5" key="1">
    <citation type="submission" date="2017-01" db="EMBL/GenBank/DDBJ databases">
        <authorList>
            <person name="Mah S.A."/>
            <person name="Swanson W.J."/>
            <person name="Moy G.W."/>
            <person name="Vacquier V.D."/>
        </authorList>
    </citation>
    <scope>NUCLEOTIDE SEQUENCE [LARGE SCALE GENOMIC DNA]</scope>
    <source>
        <strain evidence="4 5">GSMNP</strain>
    </source>
</reference>
<dbReference type="GO" id="GO:0003952">
    <property type="term" value="F:NAD+ synthase (glutamine-hydrolyzing) activity"/>
    <property type="evidence" value="ECO:0007669"/>
    <property type="project" value="InterPro"/>
</dbReference>
<dbReference type="InterPro" id="IPR036526">
    <property type="entry name" value="C-N_Hydrolase_sf"/>
</dbReference>
<evidence type="ECO:0000259" key="3">
    <source>
        <dbReference type="PROSITE" id="PS50263"/>
    </source>
</evidence>
<name>A0A1R1X0E1_9FUNG</name>
<dbReference type="PROSITE" id="PS50263">
    <property type="entry name" value="CN_HYDROLASE"/>
    <property type="match status" value="1"/>
</dbReference>
<comment type="caution">
    <text evidence="4">The sequence shown here is derived from an EMBL/GenBank/DDBJ whole genome shotgun (WGS) entry which is preliminary data.</text>
</comment>
<dbReference type="InterPro" id="IPR003010">
    <property type="entry name" value="C-N_Hydrolase"/>
</dbReference>
<feature type="domain" description="CN hydrolase" evidence="3">
    <location>
        <begin position="4"/>
        <end position="84"/>
    </location>
</feature>
<evidence type="ECO:0000256" key="2">
    <source>
        <dbReference type="ARBA" id="ARBA00030681"/>
    </source>
</evidence>
<evidence type="ECO:0000313" key="5">
    <source>
        <dbReference type="Proteomes" id="UP000187283"/>
    </source>
</evidence>
<dbReference type="Gene3D" id="3.60.110.10">
    <property type="entry name" value="Carbon-nitrogen hydrolase"/>
    <property type="match status" value="1"/>
</dbReference>
<evidence type="ECO:0000313" key="4">
    <source>
        <dbReference type="EMBL" id="OMJ08084.1"/>
    </source>
</evidence>
<keyword evidence="1" id="KW-0436">Ligase</keyword>
<accession>A0A1R1X0E1</accession>
<dbReference type="SUPFAM" id="SSF56317">
    <property type="entry name" value="Carbon-nitrogen hydrolase"/>
    <property type="match status" value="1"/>
</dbReference>
<dbReference type="Pfam" id="PF00795">
    <property type="entry name" value="CN_hydrolase"/>
    <property type="match status" value="1"/>
</dbReference>
<dbReference type="GO" id="GO:0005737">
    <property type="term" value="C:cytoplasm"/>
    <property type="evidence" value="ECO:0007669"/>
    <property type="project" value="InterPro"/>
</dbReference>
<dbReference type="Proteomes" id="UP000187283">
    <property type="component" value="Unassembled WGS sequence"/>
</dbReference>
<proteinExistence type="predicted"/>
<dbReference type="GO" id="GO:0004359">
    <property type="term" value="F:glutaminase activity"/>
    <property type="evidence" value="ECO:0007669"/>
    <property type="project" value="InterPro"/>
</dbReference>
<dbReference type="PANTHER" id="PTHR23090">
    <property type="entry name" value="NH 3 /GLUTAMINE-DEPENDENT NAD + SYNTHETASE"/>
    <property type="match status" value="1"/>
</dbReference>